<evidence type="ECO:0000313" key="2">
    <source>
        <dbReference type="EMBL" id="CAF1332649.1"/>
    </source>
</evidence>
<sequence length="105" mass="12292">MAENNDNIIRSPMELNGLSKYFSLIRHRVVEYAIWTFCELGIADLMNNHKMPITALELSQLHDNNWNAEYLYRLLRVIADSGIITQTNTDEKHLSQPEQTIRFEL</sequence>
<accession>A0A815G0W1</accession>
<dbReference type="AlphaFoldDB" id="A0A815G0W1"/>
<dbReference type="Proteomes" id="UP000663852">
    <property type="component" value="Unassembled WGS sequence"/>
</dbReference>
<dbReference type="Pfam" id="PF08100">
    <property type="entry name" value="Dimerisation"/>
    <property type="match status" value="1"/>
</dbReference>
<protein>
    <recommendedName>
        <fullName evidence="1">O-methyltransferase dimerisation domain-containing protein</fullName>
    </recommendedName>
</protein>
<organism evidence="2 3">
    <name type="scientific">Adineta ricciae</name>
    <name type="common">Rotifer</name>
    <dbReference type="NCBI Taxonomy" id="249248"/>
    <lineage>
        <taxon>Eukaryota</taxon>
        <taxon>Metazoa</taxon>
        <taxon>Spiralia</taxon>
        <taxon>Gnathifera</taxon>
        <taxon>Rotifera</taxon>
        <taxon>Eurotatoria</taxon>
        <taxon>Bdelloidea</taxon>
        <taxon>Adinetida</taxon>
        <taxon>Adinetidae</taxon>
        <taxon>Adineta</taxon>
    </lineage>
</organism>
<gene>
    <name evidence="2" type="ORF">EDS130_LOCUS32277</name>
</gene>
<proteinExistence type="predicted"/>
<evidence type="ECO:0000259" key="1">
    <source>
        <dbReference type="Pfam" id="PF08100"/>
    </source>
</evidence>
<dbReference type="GO" id="GO:0046983">
    <property type="term" value="F:protein dimerization activity"/>
    <property type="evidence" value="ECO:0007669"/>
    <property type="project" value="InterPro"/>
</dbReference>
<reference evidence="2" key="1">
    <citation type="submission" date="2021-02" db="EMBL/GenBank/DDBJ databases">
        <authorList>
            <person name="Nowell W R."/>
        </authorList>
    </citation>
    <scope>NUCLEOTIDE SEQUENCE</scope>
</reference>
<dbReference type="InterPro" id="IPR036390">
    <property type="entry name" value="WH_DNA-bd_sf"/>
</dbReference>
<feature type="domain" description="O-methyltransferase dimerisation" evidence="1">
    <location>
        <begin position="25"/>
        <end position="92"/>
    </location>
</feature>
<dbReference type="OrthoDB" id="1606438at2759"/>
<dbReference type="Gene3D" id="1.10.10.10">
    <property type="entry name" value="Winged helix-like DNA-binding domain superfamily/Winged helix DNA-binding domain"/>
    <property type="match status" value="1"/>
</dbReference>
<dbReference type="InterPro" id="IPR012967">
    <property type="entry name" value="COMT_dimerisation"/>
</dbReference>
<dbReference type="InterPro" id="IPR036388">
    <property type="entry name" value="WH-like_DNA-bd_sf"/>
</dbReference>
<dbReference type="EMBL" id="CAJNOJ010000246">
    <property type="protein sequence ID" value="CAF1332649.1"/>
    <property type="molecule type" value="Genomic_DNA"/>
</dbReference>
<name>A0A815G0W1_ADIRI</name>
<dbReference type="SUPFAM" id="SSF46785">
    <property type="entry name" value="Winged helix' DNA-binding domain"/>
    <property type="match status" value="1"/>
</dbReference>
<evidence type="ECO:0000313" key="3">
    <source>
        <dbReference type="Proteomes" id="UP000663852"/>
    </source>
</evidence>
<comment type="caution">
    <text evidence="2">The sequence shown here is derived from an EMBL/GenBank/DDBJ whole genome shotgun (WGS) entry which is preliminary data.</text>
</comment>